<protein>
    <submittedName>
        <fullName evidence="3">Uncharacterized protein</fullName>
    </submittedName>
</protein>
<dbReference type="EMBL" id="JARYMX010000006">
    <property type="protein sequence ID" value="KAJ9546202.1"/>
    <property type="molecule type" value="Genomic_DNA"/>
</dbReference>
<name>A0AA38W266_9ASTR</name>
<dbReference type="Proteomes" id="UP001172457">
    <property type="component" value="Chromosome 6"/>
</dbReference>
<keyword evidence="2" id="KW-1133">Transmembrane helix</keyword>
<gene>
    <name evidence="3" type="ORF">OSB04_025909</name>
</gene>
<reference evidence="3" key="1">
    <citation type="submission" date="2023-03" db="EMBL/GenBank/DDBJ databases">
        <title>Chromosome-scale reference genome and RAD-based genetic map of yellow starthistle (Centaurea solstitialis) reveal putative structural variation and QTLs associated with invader traits.</title>
        <authorList>
            <person name="Reatini B."/>
            <person name="Cang F.A."/>
            <person name="Jiang Q."/>
            <person name="Mckibben M.T.W."/>
            <person name="Barker M.S."/>
            <person name="Rieseberg L.H."/>
            <person name="Dlugosch K.M."/>
        </authorList>
    </citation>
    <scope>NUCLEOTIDE SEQUENCE</scope>
    <source>
        <strain evidence="3">CAN-66</strain>
        <tissue evidence="3">Leaf</tissue>
    </source>
</reference>
<keyword evidence="4" id="KW-1185">Reference proteome</keyword>
<evidence type="ECO:0000313" key="3">
    <source>
        <dbReference type="EMBL" id="KAJ9546202.1"/>
    </source>
</evidence>
<feature type="compositionally biased region" description="Low complexity" evidence="1">
    <location>
        <begin position="176"/>
        <end position="186"/>
    </location>
</feature>
<sequence length="313" mass="35086">MDLSKDLMPYPDLEEDLQIFWDSSPQNLDSKIFSPLHSQMQLEFGSSYLTDNHENGNYGNRRFEMQDEYGTNGEDLLRFLDESDQISFDDSDYKGNSFAQPPIPGVDIKDYGYSSESDGEVIQVQQPTLHNGFSAGGPLNMPQQAYRWPEGFENGNVDDSVLKSIMTVEKIPTEESSSSSSNNNNSGTGIKIRSRGTQGVGNGQSFVNQGTAQRRIRLQVRPRHLNEKEDEGKHEKWFESLLPSSEILRGAPSTSYFLDEKSDAASMTKGDFGQGFGSHMKSKVLGVRLHMRKVFVVVGLCIGIASFWKWIIN</sequence>
<feature type="region of interest" description="Disordered" evidence="1">
    <location>
        <begin position="171"/>
        <end position="213"/>
    </location>
</feature>
<organism evidence="3 4">
    <name type="scientific">Centaurea solstitialis</name>
    <name type="common">yellow star-thistle</name>
    <dbReference type="NCBI Taxonomy" id="347529"/>
    <lineage>
        <taxon>Eukaryota</taxon>
        <taxon>Viridiplantae</taxon>
        <taxon>Streptophyta</taxon>
        <taxon>Embryophyta</taxon>
        <taxon>Tracheophyta</taxon>
        <taxon>Spermatophyta</taxon>
        <taxon>Magnoliopsida</taxon>
        <taxon>eudicotyledons</taxon>
        <taxon>Gunneridae</taxon>
        <taxon>Pentapetalae</taxon>
        <taxon>asterids</taxon>
        <taxon>campanulids</taxon>
        <taxon>Asterales</taxon>
        <taxon>Asteraceae</taxon>
        <taxon>Carduoideae</taxon>
        <taxon>Cardueae</taxon>
        <taxon>Centaureinae</taxon>
        <taxon>Centaurea</taxon>
    </lineage>
</organism>
<accession>A0AA38W266</accession>
<keyword evidence="2" id="KW-0812">Transmembrane</keyword>
<feature type="compositionally biased region" description="Polar residues" evidence="1">
    <location>
        <begin position="203"/>
        <end position="212"/>
    </location>
</feature>
<evidence type="ECO:0000313" key="4">
    <source>
        <dbReference type="Proteomes" id="UP001172457"/>
    </source>
</evidence>
<proteinExistence type="predicted"/>
<evidence type="ECO:0000256" key="2">
    <source>
        <dbReference type="SAM" id="Phobius"/>
    </source>
</evidence>
<evidence type="ECO:0000256" key="1">
    <source>
        <dbReference type="SAM" id="MobiDB-lite"/>
    </source>
</evidence>
<dbReference type="AlphaFoldDB" id="A0AA38W266"/>
<feature type="transmembrane region" description="Helical" evidence="2">
    <location>
        <begin position="294"/>
        <end position="312"/>
    </location>
</feature>
<comment type="caution">
    <text evidence="3">The sequence shown here is derived from an EMBL/GenBank/DDBJ whole genome shotgun (WGS) entry which is preliminary data.</text>
</comment>
<keyword evidence="2" id="KW-0472">Membrane</keyword>